<evidence type="ECO:0000313" key="5">
    <source>
        <dbReference type="EMBL" id="QDU98634.1"/>
    </source>
</evidence>
<dbReference type="InterPro" id="IPR011006">
    <property type="entry name" value="CheY-like_superfamily"/>
</dbReference>
<dbReference type="AlphaFoldDB" id="A0A518E3H3"/>
<dbReference type="Pfam" id="PF00072">
    <property type="entry name" value="Response_reg"/>
    <property type="match status" value="1"/>
</dbReference>
<dbReference type="OrthoDB" id="9800897at2"/>
<dbReference type="SUPFAM" id="SSF52172">
    <property type="entry name" value="CheY-like"/>
    <property type="match status" value="1"/>
</dbReference>
<keyword evidence="6" id="KW-1185">Reference proteome</keyword>
<keyword evidence="2" id="KW-0902">Two-component regulatory system</keyword>
<dbReference type="KEGG" id="lcre:Pla8534_65060"/>
<evidence type="ECO:0000256" key="3">
    <source>
        <dbReference type="PROSITE-ProRule" id="PRU00169"/>
    </source>
</evidence>
<dbReference type="EMBL" id="CP036433">
    <property type="protein sequence ID" value="QDU98634.1"/>
    <property type="molecule type" value="Genomic_DNA"/>
</dbReference>
<feature type="modified residue" description="4-aspartylphosphate" evidence="3">
    <location>
        <position position="54"/>
    </location>
</feature>
<name>A0A518E3H3_9BACT</name>
<proteinExistence type="predicted"/>
<organism evidence="5 6">
    <name type="scientific">Lignipirellula cremea</name>
    <dbReference type="NCBI Taxonomy" id="2528010"/>
    <lineage>
        <taxon>Bacteria</taxon>
        <taxon>Pseudomonadati</taxon>
        <taxon>Planctomycetota</taxon>
        <taxon>Planctomycetia</taxon>
        <taxon>Pirellulales</taxon>
        <taxon>Pirellulaceae</taxon>
        <taxon>Lignipirellula</taxon>
    </lineage>
</organism>
<gene>
    <name evidence="5" type="primary">divK_3</name>
    <name evidence="5" type="ORF">Pla8534_65060</name>
</gene>
<evidence type="ECO:0000256" key="1">
    <source>
        <dbReference type="ARBA" id="ARBA00022553"/>
    </source>
</evidence>
<dbReference type="PANTHER" id="PTHR45339:SF1">
    <property type="entry name" value="HYBRID SIGNAL TRANSDUCTION HISTIDINE KINASE J"/>
    <property type="match status" value="1"/>
</dbReference>
<dbReference type="Proteomes" id="UP000317648">
    <property type="component" value="Chromosome"/>
</dbReference>
<dbReference type="PROSITE" id="PS50110">
    <property type="entry name" value="RESPONSE_REGULATORY"/>
    <property type="match status" value="1"/>
</dbReference>
<dbReference type="GO" id="GO:0000160">
    <property type="term" value="P:phosphorelay signal transduction system"/>
    <property type="evidence" value="ECO:0007669"/>
    <property type="project" value="UniProtKB-KW"/>
</dbReference>
<evidence type="ECO:0000313" key="6">
    <source>
        <dbReference type="Proteomes" id="UP000317648"/>
    </source>
</evidence>
<dbReference type="PANTHER" id="PTHR45339">
    <property type="entry name" value="HYBRID SIGNAL TRANSDUCTION HISTIDINE KINASE J"/>
    <property type="match status" value="1"/>
</dbReference>
<sequence length="126" mass="14176">MPKILLIEDNESNRDLITRYLELFEYEVATATNGWEGLKRIQEEHAGIDLVLMDMNLPELDGWEVARRVKAEEATRGLPIIALTAHAMVGDRERALAAGCDDYATKPIDFPILFSKMESLQSKASI</sequence>
<dbReference type="InterPro" id="IPR001789">
    <property type="entry name" value="Sig_transdc_resp-reg_receiver"/>
</dbReference>
<evidence type="ECO:0000259" key="4">
    <source>
        <dbReference type="PROSITE" id="PS50110"/>
    </source>
</evidence>
<feature type="domain" description="Response regulatory" evidence="4">
    <location>
        <begin position="3"/>
        <end position="121"/>
    </location>
</feature>
<accession>A0A518E3H3</accession>
<evidence type="ECO:0000256" key="2">
    <source>
        <dbReference type="ARBA" id="ARBA00023012"/>
    </source>
</evidence>
<dbReference type="Gene3D" id="3.40.50.2300">
    <property type="match status" value="1"/>
</dbReference>
<dbReference type="SMART" id="SM00448">
    <property type="entry name" value="REC"/>
    <property type="match status" value="1"/>
</dbReference>
<keyword evidence="1 3" id="KW-0597">Phosphoprotein</keyword>
<reference evidence="5 6" key="1">
    <citation type="submission" date="2019-02" db="EMBL/GenBank/DDBJ databases">
        <title>Deep-cultivation of Planctomycetes and their phenomic and genomic characterization uncovers novel biology.</title>
        <authorList>
            <person name="Wiegand S."/>
            <person name="Jogler M."/>
            <person name="Boedeker C."/>
            <person name="Pinto D."/>
            <person name="Vollmers J."/>
            <person name="Rivas-Marin E."/>
            <person name="Kohn T."/>
            <person name="Peeters S.H."/>
            <person name="Heuer A."/>
            <person name="Rast P."/>
            <person name="Oberbeckmann S."/>
            <person name="Bunk B."/>
            <person name="Jeske O."/>
            <person name="Meyerdierks A."/>
            <person name="Storesund J.E."/>
            <person name="Kallscheuer N."/>
            <person name="Luecker S."/>
            <person name="Lage O.M."/>
            <person name="Pohl T."/>
            <person name="Merkel B.J."/>
            <person name="Hornburger P."/>
            <person name="Mueller R.-W."/>
            <person name="Bruemmer F."/>
            <person name="Labrenz M."/>
            <person name="Spormann A.M."/>
            <person name="Op den Camp H."/>
            <person name="Overmann J."/>
            <person name="Amann R."/>
            <person name="Jetten M.S.M."/>
            <person name="Mascher T."/>
            <person name="Medema M.H."/>
            <person name="Devos D.P."/>
            <person name="Kaster A.-K."/>
            <person name="Ovreas L."/>
            <person name="Rohde M."/>
            <person name="Galperin M.Y."/>
            <person name="Jogler C."/>
        </authorList>
    </citation>
    <scope>NUCLEOTIDE SEQUENCE [LARGE SCALE GENOMIC DNA]</scope>
    <source>
        <strain evidence="5 6">Pla85_3_4</strain>
    </source>
</reference>
<protein>
    <submittedName>
        <fullName evidence="5">Polar-differentiation response regulator DivK</fullName>
    </submittedName>
</protein>